<dbReference type="InterPro" id="IPR021109">
    <property type="entry name" value="Peptidase_aspartic_dom_sf"/>
</dbReference>
<proteinExistence type="inferred from homology"/>
<accession>A0ABR1E363</accession>
<dbReference type="PROSITE" id="PS51767">
    <property type="entry name" value="PEPTIDASE_A1"/>
    <property type="match status" value="1"/>
</dbReference>
<keyword evidence="4" id="KW-1185">Reference proteome</keyword>
<gene>
    <name evidence="3" type="primary">Necator_chrV.g19871</name>
    <name evidence="3" type="ORF">RB195_015079</name>
</gene>
<dbReference type="Proteomes" id="UP001303046">
    <property type="component" value="Unassembled WGS sequence"/>
</dbReference>
<sequence>MPFKKIFQEGFPYQSHFLQKANIPYRIIVLKFIAKCHSKGNATFSHPLCLVQYLLDRMHILFLSVIIGLTTAVVIRQPLKWHKSKKVDMIERGVYAQYLQHMNAMRAQTPGVVPNRVLDYSDYEYVANITIGTPGQPFVIVPDTGSANLWVPASNCDRSCNFKHKFVEDDSTTFVKTTKKWKIQYGQGSARGVFGKDIVRFGGDDEQQLVINNTTFGLAAHISSDFDDDPADGVLGLAFTALAVGGVVPPLENAIKQDLLDEPIFTVWLARRGPLDGVPGGVFTYGGLDKENCGKVIAYEPLTSAKYFQFKMKSIGVGKSKTRTSYQAMSDTGTSFIGGPKAETDRLAKAVGAEFDKEYDSYIIPCNAATLNLDIYIGQQKYPIKPANYIISAGDDVCLFTVFPISFGGIGPQWILGDPFIQCAPPFSLPW</sequence>
<dbReference type="PANTHER" id="PTHR47966">
    <property type="entry name" value="BETA-SITE APP-CLEAVING ENZYME, ISOFORM A-RELATED"/>
    <property type="match status" value="1"/>
</dbReference>
<dbReference type="Gene3D" id="2.40.70.10">
    <property type="entry name" value="Acid Proteases"/>
    <property type="match status" value="2"/>
</dbReference>
<dbReference type="SUPFAM" id="SSF50630">
    <property type="entry name" value="Acid proteases"/>
    <property type="match status" value="1"/>
</dbReference>
<reference evidence="3 4" key="1">
    <citation type="submission" date="2023-08" db="EMBL/GenBank/DDBJ databases">
        <title>A Necator americanus chromosomal reference genome.</title>
        <authorList>
            <person name="Ilik V."/>
            <person name="Petrzelkova K.J."/>
            <person name="Pardy F."/>
            <person name="Fuh T."/>
            <person name="Niatou-Singa F.S."/>
            <person name="Gouil Q."/>
            <person name="Baker L."/>
            <person name="Ritchie M.E."/>
            <person name="Jex A.R."/>
            <person name="Gazzola D."/>
            <person name="Li H."/>
            <person name="Toshio Fujiwara R."/>
            <person name="Zhan B."/>
            <person name="Aroian R.V."/>
            <person name="Pafco B."/>
            <person name="Schwarz E.M."/>
        </authorList>
    </citation>
    <scope>NUCLEOTIDE SEQUENCE [LARGE SCALE GENOMIC DNA]</scope>
    <source>
        <strain evidence="3 4">Aroian</strain>
        <tissue evidence="3">Whole animal</tissue>
    </source>
</reference>
<dbReference type="PANTHER" id="PTHR47966:SF45">
    <property type="entry name" value="PEPTIDASE A1 DOMAIN-CONTAINING PROTEIN"/>
    <property type="match status" value="1"/>
</dbReference>
<evidence type="ECO:0000313" key="4">
    <source>
        <dbReference type="Proteomes" id="UP001303046"/>
    </source>
</evidence>
<evidence type="ECO:0000313" key="3">
    <source>
        <dbReference type="EMBL" id="KAK6757030.1"/>
    </source>
</evidence>
<comment type="caution">
    <text evidence="3">The sequence shown here is derived from an EMBL/GenBank/DDBJ whole genome shotgun (WGS) entry which is preliminary data.</text>
</comment>
<dbReference type="InterPro" id="IPR001461">
    <property type="entry name" value="Aspartic_peptidase_A1"/>
</dbReference>
<organism evidence="3 4">
    <name type="scientific">Necator americanus</name>
    <name type="common">Human hookworm</name>
    <dbReference type="NCBI Taxonomy" id="51031"/>
    <lineage>
        <taxon>Eukaryota</taxon>
        <taxon>Metazoa</taxon>
        <taxon>Ecdysozoa</taxon>
        <taxon>Nematoda</taxon>
        <taxon>Chromadorea</taxon>
        <taxon>Rhabditida</taxon>
        <taxon>Rhabditina</taxon>
        <taxon>Rhabditomorpha</taxon>
        <taxon>Strongyloidea</taxon>
        <taxon>Ancylostomatidae</taxon>
        <taxon>Bunostominae</taxon>
        <taxon>Necator</taxon>
    </lineage>
</organism>
<dbReference type="PRINTS" id="PR00792">
    <property type="entry name" value="PEPSIN"/>
</dbReference>
<name>A0ABR1E363_NECAM</name>
<dbReference type="Pfam" id="PF00026">
    <property type="entry name" value="Asp"/>
    <property type="match status" value="1"/>
</dbReference>
<dbReference type="CDD" id="cd05471">
    <property type="entry name" value="pepsin_like"/>
    <property type="match status" value="1"/>
</dbReference>
<dbReference type="InterPro" id="IPR033121">
    <property type="entry name" value="PEPTIDASE_A1"/>
</dbReference>
<evidence type="ECO:0000256" key="1">
    <source>
        <dbReference type="ARBA" id="ARBA00007447"/>
    </source>
</evidence>
<evidence type="ECO:0000259" key="2">
    <source>
        <dbReference type="PROSITE" id="PS51767"/>
    </source>
</evidence>
<comment type="similarity">
    <text evidence="1">Belongs to the peptidase A1 family.</text>
</comment>
<feature type="domain" description="Peptidase A1" evidence="2">
    <location>
        <begin position="125"/>
        <end position="431"/>
    </location>
</feature>
<dbReference type="EMBL" id="JAVFWL010000005">
    <property type="protein sequence ID" value="KAK6757030.1"/>
    <property type="molecule type" value="Genomic_DNA"/>
</dbReference>
<protein>
    <recommendedName>
        <fullName evidence="2">Peptidase A1 domain-containing protein</fullName>
    </recommendedName>
</protein>
<dbReference type="InterPro" id="IPR034164">
    <property type="entry name" value="Pepsin-like_dom"/>
</dbReference>